<proteinExistence type="predicted"/>
<sequence>MHVHLNERIDLADAVARALGLRPSDIALTVNDLALEIRLVNRVELDNAERADSGCREIHERGAAEAASPDAQHLRVLQPLLPRHANVGNDEVPAVTANLLDGEFRGRLHEGRQAHDSLQCLGR</sequence>
<protein>
    <submittedName>
        <fullName evidence="1">Unannotated protein</fullName>
    </submittedName>
</protein>
<dbReference type="AlphaFoldDB" id="A0A6J7NA12"/>
<accession>A0A6J7NA12</accession>
<dbReference type="EMBL" id="CAFBOM010000121">
    <property type="protein sequence ID" value="CAB4987413.1"/>
    <property type="molecule type" value="Genomic_DNA"/>
</dbReference>
<evidence type="ECO:0000313" key="1">
    <source>
        <dbReference type="EMBL" id="CAB4987413.1"/>
    </source>
</evidence>
<reference evidence="1" key="1">
    <citation type="submission" date="2020-05" db="EMBL/GenBank/DDBJ databases">
        <authorList>
            <person name="Chiriac C."/>
            <person name="Salcher M."/>
            <person name="Ghai R."/>
            <person name="Kavagutti S V."/>
        </authorList>
    </citation>
    <scope>NUCLEOTIDE SEQUENCE</scope>
</reference>
<name>A0A6J7NA12_9ZZZZ</name>
<gene>
    <name evidence="1" type="ORF">UFOPK3957_00814</name>
</gene>
<organism evidence="1">
    <name type="scientific">freshwater metagenome</name>
    <dbReference type="NCBI Taxonomy" id="449393"/>
    <lineage>
        <taxon>unclassified sequences</taxon>
        <taxon>metagenomes</taxon>
        <taxon>ecological metagenomes</taxon>
    </lineage>
</organism>